<dbReference type="PRINTS" id="PR00726">
    <property type="entry name" value="LEXASERPTASE"/>
</dbReference>
<evidence type="ECO:0000256" key="7">
    <source>
        <dbReference type="ARBA" id="ARBA00023015"/>
    </source>
</evidence>
<keyword evidence="15" id="KW-1185">Reference proteome</keyword>
<dbReference type="GO" id="GO:0006260">
    <property type="term" value="P:DNA replication"/>
    <property type="evidence" value="ECO:0007669"/>
    <property type="project" value="UniProtKB-KW"/>
</dbReference>
<dbReference type="SUPFAM" id="SSF51306">
    <property type="entry name" value="LexA/Signal peptidase"/>
    <property type="match status" value="1"/>
</dbReference>
<evidence type="ECO:0000256" key="6">
    <source>
        <dbReference type="ARBA" id="ARBA00022813"/>
    </source>
</evidence>
<keyword evidence="11" id="KW-0742">SOS response</keyword>
<evidence type="ECO:0000256" key="1">
    <source>
        <dbReference type="ARBA" id="ARBA00007484"/>
    </source>
</evidence>
<dbReference type="CDD" id="cd06529">
    <property type="entry name" value="S24_LexA-like"/>
    <property type="match status" value="1"/>
</dbReference>
<keyword evidence="2" id="KW-0678">Repressor</keyword>
<dbReference type="PANTHER" id="PTHR33516:SF2">
    <property type="entry name" value="LEXA REPRESSOR-RELATED"/>
    <property type="match status" value="1"/>
</dbReference>
<proteinExistence type="inferred from homology"/>
<dbReference type="NCBIfam" id="TIGR00498">
    <property type="entry name" value="lexA"/>
    <property type="match status" value="1"/>
</dbReference>
<evidence type="ECO:0000313" key="14">
    <source>
        <dbReference type="EMBL" id="PYE56319.1"/>
    </source>
</evidence>
<dbReference type="GO" id="GO:0003677">
    <property type="term" value="F:DNA binding"/>
    <property type="evidence" value="ECO:0007669"/>
    <property type="project" value="UniProtKB-KW"/>
</dbReference>
<dbReference type="SUPFAM" id="SSF46785">
    <property type="entry name" value="Winged helix' DNA-binding domain"/>
    <property type="match status" value="1"/>
</dbReference>
<evidence type="ECO:0000256" key="3">
    <source>
        <dbReference type="ARBA" id="ARBA00022705"/>
    </source>
</evidence>
<dbReference type="GO" id="GO:0009432">
    <property type="term" value="P:SOS response"/>
    <property type="evidence" value="ECO:0007669"/>
    <property type="project" value="UniProtKB-KW"/>
</dbReference>
<evidence type="ECO:0000256" key="8">
    <source>
        <dbReference type="ARBA" id="ARBA00023125"/>
    </source>
</evidence>
<evidence type="ECO:0000256" key="2">
    <source>
        <dbReference type="ARBA" id="ARBA00022491"/>
    </source>
</evidence>
<evidence type="ECO:0000256" key="9">
    <source>
        <dbReference type="ARBA" id="ARBA00023163"/>
    </source>
</evidence>
<keyword evidence="4" id="KW-0227">DNA damage</keyword>
<keyword evidence="3" id="KW-0235">DNA replication</keyword>
<evidence type="ECO:0000259" key="13">
    <source>
        <dbReference type="Pfam" id="PF00717"/>
    </source>
</evidence>
<evidence type="ECO:0000256" key="12">
    <source>
        <dbReference type="RuleBase" id="RU003991"/>
    </source>
</evidence>
<reference evidence="14 15" key="1">
    <citation type="submission" date="2018-06" db="EMBL/GenBank/DDBJ databases">
        <title>Genomic Encyclopedia of Type Strains, Phase IV (KMG-IV): sequencing the most valuable type-strain genomes for metagenomic binning, comparative biology and taxonomic classification.</title>
        <authorList>
            <person name="Goeker M."/>
        </authorList>
    </citation>
    <scope>NUCLEOTIDE SEQUENCE [LARGE SCALE GENOMIC DNA]</scope>
    <source>
        <strain evidence="14 15">DSM 18048</strain>
    </source>
</reference>
<dbReference type="InterPro" id="IPR015927">
    <property type="entry name" value="Peptidase_S24_S26A/B/C"/>
</dbReference>
<dbReference type="InterPro" id="IPR006200">
    <property type="entry name" value="LexA"/>
</dbReference>
<keyword evidence="9" id="KW-0804">Transcription</keyword>
<protein>
    <submittedName>
        <fullName evidence="14">SOS-response transcriptional repressor LexA</fullName>
    </submittedName>
</protein>
<gene>
    <name evidence="14" type="ORF">DES52_101123</name>
</gene>
<name>A0A318SAE1_9DEIO</name>
<dbReference type="EMBL" id="QJSX01000001">
    <property type="protein sequence ID" value="PYE56319.1"/>
    <property type="molecule type" value="Genomic_DNA"/>
</dbReference>
<sequence length="209" mass="22004">MPPRLTDRRKAILRTLAKLQADLGRPVTTMELAAALGTTRQAVQVHLAALEHLGFLAPRVGHAPLTLTDAGRRELSTLPLVGEIAAGEPILADERVDGHAAMLSDVLDLREGDYLLRVRGDSMVGVGINPGDVVVVRPGSGCLAGEIAVVLLPGESTATLKRFYLDGGTVTLVSENPAYAPMTFPAEAVRVQGCLVGHVGGPKPRRSRA</sequence>
<comment type="caution">
    <text evidence="14">The sequence shown here is derived from an EMBL/GenBank/DDBJ whole genome shotgun (WGS) entry which is preliminary data.</text>
</comment>
<dbReference type="Proteomes" id="UP000248326">
    <property type="component" value="Unassembled WGS sequence"/>
</dbReference>
<dbReference type="Gene3D" id="1.10.10.10">
    <property type="entry name" value="Winged helix-like DNA-binding domain superfamily/Winged helix DNA-binding domain"/>
    <property type="match status" value="1"/>
</dbReference>
<dbReference type="InterPro" id="IPR036390">
    <property type="entry name" value="WH_DNA-bd_sf"/>
</dbReference>
<dbReference type="GO" id="GO:0045892">
    <property type="term" value="P:negative regulation of DNA-templated transcription"/>
    <property type="evidence" value="ECO:0007669"/>
    <property type="project" value="InterPro"/>
</dbReference>
<dbReference type="GO" id="GO:0006281">
    <property type="term" value="P:DNA repair"/>
    <property type="evidence" value="ECO:0007669"/>
    <property type="project" value="UniProtKB-KW"/>
</dbReference>
<evidence type="ECO:0000256" key="11">
    <source>
        <dbReference type="ARBA" id="ARBA00023236"/>
    </source>
</evidence>
<comment type="similarity">
    <text evidence="1 12">Belongs to the peptidase S24 family.</text>
</comment>
<dbReference type="InterPro" id="IPR006197">
    <property type="entry name" value="Peptidase_S24_LexA"/>
</dbReference>
<keyword evidence="8" id="KW-0238">DNA-binding</keyword>
<evidence type="ECO:0000313" key="15">
    <source>
        <dbReference type="Proteomes" id="UP000248326"/>
    </source>
</evidence>
<dbReference type="InterPro" id="IPR036286">
    <property type="entry name" value="LexA/Signal_pep-like_sf"/>
</dbReference>
<dbReference type="PANTHER" id="PTHR33516">
    <property type="entry name" value="LEXA REPRESSOR"/>
    <property type="match status" value="1"/>
</dbReference>
<keyword evidence="5 12" id="KW-0378">Hydrolase</keyword>
<evidence type="ECO:0000256" key="10">
    <source>
        <dbReference type="ARBA" id="ARBA00023204"/>
    </source>
</evidence>
<dbReference type="InterPro" id="IPR039418">
    <property type="entry name" value="LexA-like"/>
</dbReference>
<evidence type="ECO:0000256" key="4">
    <source>
        <dbReference type="ARBA" id="ARBA00022763"/>
    </source>
</evidence>
<organism evidence="14 15">
    <name type="scientific">Deinococcus yavapaiensis KR-236</name>
    <dbReference type="NCBI Taxonomy" id="694435"/>
    <lineage>
        <taxon>Bacteria</taxon>
        <taxon>Thermotogati</taxon>
        <taxon>Deinococcota</taxon>
        <taxon>Deinococci</taxon>
        <taxon>Deinococcales</taxon>
        <taxon>Deinococcaceae</taxon>
        <taxon>Deinococcus</taxon>
    </lineage>
</organism>
<feature type="domain" description="Peptidase S24/S26A/S26B/S26C" evidence="13">
    <location>
        <begin position="79"/>
        <end position="195"/>
    </location>
</feature>
<keyword evidence="7" id="KW-0805">Transcription regulation</keyword>
<dbReference type="Gene3D" id="2.10.109.10">
    <property type="entry name" value="Umud Fragment, subunit A"/>
    <property type="match status" value="1"/>
</dbReference>
<dbReference type="InterPro" id="IPR036388">
    <property type="entry name" value="WH-like_DNA-bd_sf"/>
</dbReference>
<keyword evidence="6 12" id="KW-0068">Autocatalytic cleavage</keyword>
<dbReference type="InterPro" id="IPR050077">
    <property type="entry name" value="LexA_repressor"/>
</dbReference>
<accession>A0A318SAE1</accession>
<keyword evidence="10" id="KW-0234">DNA repair</keyword>
<evidence type="ECO:0000256" key="5">
    <source>
        <dbReference type="ARBA" id="ARBA00022801"/>
    </source>
</evidence>
<dbReference type="Pfam" id="PF00717">
    <property type="entry name" value="Peptidase_S24"/>
    <property type="match status" value="1"/>
</dbReference>
<dbReference type="GO" id="GO:0004252">
    <property type="term" value="F:serine-type endopeptidase activity"/>
    <property type="evidence" value="ECO:0007669"/>
    <property type="project" value="InterPro"/>
</dbReference>
<dbReference type="AlphaFoldDB" id="A0A318SAE1"/>
<dbReference type="OrthoDB" id="194368at2"/>
<dbReference type="RefSeq" id="WP_110884829.1">
    <property type="nucleotide sequence ID" value="NZ_QJSX01000001.1"/>
</dbReference>